<keyword evidence="1" id="KW-0812">Transmembrane</keyword>
<sequence>MIVWVYTSYCYANILIYFPFMAAFNKRQLVEKSKRLEKWLLEL</sequence>
<dbReference type="EMBL" id="ACGO02000008">
    <property type="protein sequence ID" value="EFJ68803.1"/>
    <property type="molecule type" value="Genomic_DNA"/>
</dbReference>
<comment type="caution">
    <text evidence="2">The sequence shown here is derived from an EMBL/GenBank/DDBJ whole genome shotgun (WGS) entry which is preliminary data.</text>
</comment>
<dbReference type="Proteomes" id="UP000003672">
    <property type="component" value="Unassembled WGS sequence"/>
</dbReference>
<keyword evidence="1" id="KW-0472">Membrane</keyword>
<evidence type="ECO:0000256" key="1">
    <source>
        <dbReference type="SAM" id="Phobius"/>
    </source>
</evidence>
<reference evidence="2 3" key="1">
    <citation type="submission" date="2010-06" db="EMBL/GenBank/DDBJ databases">
        <authorList>
            <person name="Muzny D."/>
            <person name="Qin X."/>
            <person name="Buhay C."/>
            <person name="Dugan-Rocha S."/>
            <person name="Ding Y."/>
            <person name="Chen G."/>
            <person name="Hawes A."/>
            <person name="Holder M."/>
            <person name="Jhangiani S."/>
            <person name="Johnson A."/>
            <person name="Khan Z."/>
            <person name="Li Z."/>
            <person name="Liu W."/>
            <person name="Liu X."/>
            <person name="Perez L."/>
            <person name="Shen H."/>
            <person name="Wang Q."/>
            <person name="Watt J."/>
            <person name="Xi L."/>
            <person name="Xin Y."/>
            <person name="Zhou J."/>
            <person name="Deng J."/>
            <person name="Jiang H."/>
            <person name="Liu Y."/>
            <person name="Qu J."/>
            <person name="Song X.-Z."/>
            <person name="Zhang L."/>
            <person name="Villasana D."/>
            <person name="Johnson A."/>
            <person name="Liu J."/>
            <person name="Liyanage D."/>
            <person name="Lorensuhewa L."/>
            <person name="Robinson T."/>
            <person name="Song A."/>
            <person name="Song B.-B."/>
            <person name="Dinh H."/>
            <person name="Thornton R."/>
            <person name="Coyle M."/>
            <person name="Francisco L."/>
            <person name="Jackson L."/>
            <person name="Javaid M."/>
            <person name="Korchina V."/>
            <person name="Kovar C."/>
            <person name="Mata R."/>
            <person name="Mathew T."/>
            <person name="Ngo R."/>
            <person name="Nguyen L."/>
            <person name="Nguyen N."/>
            <person name="Okwuonu G."/>
            <person name="Ongeri F."/>
            <person name="Pham C."/>
            <person name="Simmons D."/>
            <person name="Wilczek-Boney K."/>
            <person name="Hale W."/>
            <person name="Jakkamsetti A."/>
            <person name="Pham P."/>
            <person name="Ruth R."/>
            <person name="San Lucas F."/>
            <person name="Warren J."/>
            <person name="Zhang J."/>
            <person name="Zhao Z."/>
            <person name="Zhou C."/>
            <person name="Zhu D."/>
            <person name="Lee S."/>
            <person name="Bess C."/>
            <person name="Blankenburg K."/>
            <person name="Forbes L."/>
            <person name="Fu Q."/>
            <person name="Gubbala S."/>
            <person name="Hirani K."/>
            <person name="Jayaseelan J.C."/>
            <person name="Lara F."/>
            <person name="Munidasa M."/>
            <person name="Palculict T."/>
            <person name="Patil S."/>
            <person name="Pu L.-L."/>
            <person name="Saada N."/>
            <person name="Tang L."/>
            <person name="Weissenberger G."/>
            <person name="Zhu Y."/>
            <person name="Hemphill L."/>
            <person name="Shang Y."/>
            <person name="Youmans B."/>
            <person name="Ayvaz T."/>
            <person name="Ross M."/>
            <person name="Santibanez J."/>
            <person name="Aqrawi P."/>
            <person name="Gross S."/>
            <person name="Joshi V."/>
            <person name="Fowler G."/>
            <person name="Nazareth L."/>
            <person name="Reid J."/>
            <person name="Worley K."/>
            <person name="Petrosino J."/>
            <person name="Highlander S."/>
            <person name="Gibbs R."/>
        </authorList>
    </citation>
    <scope>NUCLEOTIDE SEQUENCE [LARGE SCALE GENOMIC DNA]</scope>
    <source>
        <strain evidence="2 3">JV-V03</strain>
    </source>
</reference>
<keyword evidence="1" id="KW-1133">Transmembrane helix</keyword>
<gene>
    <name evidence="2" type="ORF">HMPREF0514_11802</name>
</gene>
<protein>
    <submittedName>
        <fullName evidence="2">Uncharacterized protein</fullName>
    </submittedName>
</protein>
<proteinExistence type="predicted"/>
<dbReference type="AlphaFoldDB" id="A0AA86ZQM8"/>
<name>A0AA86ZQM8_9LACO</name>
<organism evidence="2 3">
    <name type="scientific">Lactobacillus paragasseri JV-V03</name>
    <dbReference type="NCBI Taxonomy" id="525326"/>
    <lineage>
        <taxon>Bacteria</taxon>
        <taxon>Bacillati</taxon>
        <taxon>Bacillota</taxon>
        <taxon>Bacilli</taxon>
        <taxon>Lactobacillales</taxon>
        <taxon>Lactobacillaceae</taxon>
        <taxon>Lactobacillus</taxon>
    </lineage>
</organism>
<accession>A0AA86ZQM8</accession>
<evidence type="ECO:0000313" key="2">
    <source>
        <dbReference type="EMBL" id="EFJ68803.1"/>
    </source>
</evidence>
<feature type="transmembrane region" description="Helical" evidence="1">
    <location>
        <begin position="6"/>
        <end position="25"/>
    </location>
</feature>
<evidence type="ECO:0000313" key="3">
    <source>
        <dbReference type="Proteomes" id="UP000003672"/>
    </source>
</evidence>